<accession>A0ABT8TNS9</accession>
<keyword evidence="1" id="KW-0732">Signal</keyword>
<sequence>MKKSLKRAAAASAVCAVSLAGTLATNPTAVAGEAAEARANQKVITDFGMKALAFGTKVSVGGVDIRSLKDSLDILACTRSAGVERVKPSKLSTDQITKLITENAPVDIAKLISISPSTSRTSTYREGAVTGTRAVNTIADITLGGELVEDLKIPTLKIKGLNSVADSFHDPADADGDGNPFGTAESFGFEGISLDYEGTVAEGTPLADLLDIVNQVATPVNEVVDQLVTLLTDTVGGIIEIPGLGSIGLGSSFSNIGEHSASSGASALAIEVDPSENDDDSPVLLKLGYAQSRIADSKPSGVFRSTIMGLDFEALPLTDDVSVLHLGGIGTQSIPCEGTGSEKVVKTIEGERSIPLNIPGLGGVAVLDGLEYSYKAKQMSRGRARSMAKSSLASFSIPLLDLEITGISSKLNLKSRDRQKVRGSNKPKFKVGEIMYKGESLMPEGGLKIRDFVEFTIDELGGEKGFITFGPRYTRNWYGAKLSAVSLAIPSAGIELDLGWLESQIYPR</sequence>
<gene>
    <name evidence="2" type="ORF">QWJ41_07835</name>
</gene>
<organism evidence="2 3">
    <name type="scientific">Nocardioides cremeus</name>
    <dbReference type="NCBI Taxonomy" id="3058044"/>
    <lineage>
        <taxon>Bacteria</taxon>
        <taxon>Bacillati</taxon>
        <taxon>Actinomycetota</taxon>
        <taxon>Actinomycetes</taxon>
        <taxon>Propionibacteriales</taxon>
        <taxon>Nocardioidaceae</taxon>
        <taxon>Nocardioides</taxon>
    </lineage>
</organism>
<evidence type="ECO:0000313" key="3">
    <source>
        <dbReference type="Proteomes" id="UP001168363"/>
    </source>
</evidence>
<evidence type="ECO:0000256" key="1">
    <source>
        <dbReference type="SAM" id="SignalP"/>
    </source>
</evidence>
<protein>
    <submittedName>
        <fullName evidence="2">Uncharacterized protein</fullName>
    </submittedName>
</protein>
<reference evidence="2" key="1">
    <citation type="submission" date="2023-06" db="EMBL/GenBank/DDBJ databases">
        <title>Genome sequence of Nocardioides sp. SOB44.</title>
        <authorList>
            <person name="Zhang G."/>
        </authorList>
    </citation>
    <scope>NUCLEOTIDE SEQUENCE</scope>
    <source>
        <strain evidence="2">SOB44</strain>
    </source>
</reference>
<proteinExistence type="predicted"/>
<feature type="chain" id="PRO_5046666106" evidence="1">
    <location>
        <begin position="32"/>
        <end position="508"/>
    </location>
</feature>
<comment type="caution">
    <text evidence="2">The sequence shown here is derived from an EMBL/GenBank/DDBJ whole genome shotgun (WGS) entry which is preliminary data.</text>
</comment>
<dbReference type="RefSeq" id="WP_302707058.1">
    <property type="nucleotide sequence ID" value="NZ_JAULSC010000005.1"/>
</dbReference>
<dbReference type="Proteomes" id="UP001168363">
    <property type="component" value="Unassembled WGS sequence"/>
</dbReference>
<dbReference type="EMBL" id="JAULSC010000005">
    <property type="protein sequence ID" value="MDO3395620.1"/>
    <property type="molecule type" value="Genomic_DNA"/>
</dbReference>
<keyword evidence="3" id="KW-1185">Reference proteome</keyword>
<evidence type="ECO:0000313" key="2">
    <source>
        <dbReference type="EMBL" id="MDO3395620.1"/>
    </source>
</evidence>
<feature type="signal peptide" evidence="1">
    <location>
        <begin position="1"/>
        <end position="31"/>
    </location>
</feature>
<name>A0ABT8TNS9_9ACTN</name>